<dbReference type="Pfam" id="PF14598">
    <property type="entry name" value="PAS_11"/>
    <property type="match status" value="1"/>
</dbReference>
<dbReference type="PROSITE" id="PS50112">
    <property type="entry name" value="PAS"/>
    <property type="match status" value="1"/>
</dbReference>
<evidence type="ECO:0000256" key="7">
    <source>
        <dbReference type="ARBA" id="ARBA00023159"/>
    </source>
</evidence>
<dbReference type="InterPro" id="IPR000014">
    <property type="entry name" value="PAS"/>
</dbReference>
<keyword evidence="5" id="KW-0805">Transcription regulation</keyword>
<dbReference type="CDD" id="cd19697">
    <property type="entry name" value="bHLH-PAS_NPAS4_PASD10"/>
    <property type="match status" value="1"/>
</dbReference>
<dbReference type="GO" id="GO:0000981">
    <property type="term" value="F:DNA-binding transcription factor activity, RNA polymerase II-specific"/>
    <property type="evidence" value="ECO:0007669"/>
    <property type="project" value="TreeGrafter"/>
</dbReference>
<sequence>MYRSTKGASKARRDQINAEIRNLKELLPVDDDDKARLSYLHIMSLACMYTRKSVFFSQELPVAAGGQEEGGGLLSLPELSELMHTLPGFLLVLSSEGKLLYLSDNVAEHLGHSMVDLVAQSDSVYDIIEPNDHFIMRSNLQPTTSPEKDRLFRCRFNTSKFVRRQGAGTRLTLVRARCLSPPCPASSYWAANPVWVCSCSPLEPQAPYPATTRNPILTPPPDNSFFLASFQSRHARDMRLQEAQDSMQVYLGYDLDALRSRSWYSILHPRDLAHASAQHSNLLGGERQVEMVVQVEASDQSWVWLYMVLQLENGGEHPISSLNYVISESEAWSVRQQLSSEQTQLALYVGAGGPYPDVLGTASSDFLPSPDQVFTPSSSGLSAQSFDFSVATSSRSSSEEFGGAPAAGHSLLLTLGSDSQQQGTPNTVEEGVFTQQQQRWQRGAKFPSTSQMTVAQSDLKAPPMPTPLQRPATMPTPSQRGELVCTPPYTPQFGGGRFIFADEQYILSCTSAGVTSQMALRLPSSAKEPQGLTNDAPGLIVPRELQRTPRYEKLPPLKGMNNSGDCSTTALPEITGPLYVDVPHEPFSGALEGLLTPEASPTKGAFPTLFSQVGREKQIERLEISLLAEYLSTLAEGFCHNTGPSLSSAASSSASCSLSHNQAPWDGADLSTVPEDVSLFEESVLVEPPSPFPPHVTTCSSTSSSSLPSPQCSPNTPVSWCPPFICQGGETATGVCQFSSVQTTQYNRAAEGSIPGSELPGDGEAHTQGAMEVTTSSVIAALPELEPPATAPGLSCAQSLLEELDAMEPMFGASAPLAPTVGQHPELYQLPHQNSPRRFYQGTHDSLVFVIFK</sequence>
<evidence type="ECO:0000256" key="3">
    <source>
        <dbReference type="ARBA" id="ARBA00022782"/>
    </source>
</evidence>
<evidence type="ECO:0000256" key="5">
    <source>
        <dbReference type="ARBA" id="ARBA00023015"/>
    </source>
</evidence>
<dbReference type="PANTHER" id="PTHR23043">
    <property type="entry name" value="HYPOXIA-INDUCIBLE FACTOR 1 ALPHA"/>
    <property type="match status" value="1"/>
</dbReference>
<dbReference type="GeneTree" id="ENSGT00530000064165"/>
<dbReference type="GO" id="GO:0030154">
    <property type="term" value="P:cell differentiation"/>
    <property type="evidence" value="ECO:0007669"/>
    <property type="project" value="UniProtKB-KW"/>
</dbReference>
<dbReference type="Ensembl" id="ENSDCDT00010005807.1">
    <property type="protein sequence ID" value="ENSDCDP00010005613.1"/>
    <property type="gene ID" value="ENSDCDG00010002459.1"/>
</dbReference>
<dbReference type="GO" id="GO:0000977">
    <property type="term" value="F:RNA polymerase II transcription regulatory region sequence-specific DNA binding"/>
    <property type="evidence" value="ECO:0007669"/>
    <property type="project" value="TreeGrafter"/>
</dbReference>
<dbReference type="InterPro" id="IPR035965">
    <property type="entry name" value="PAS-like_dom_sf"/>
</dbReference>
<dbReference type="InterPro" id="IPR056192">
    <property type="entry name" value="bHLH_NPAS4"/>
</dbReference>
<name>A0AAY4A902_9TELE</name>
<reference evidence="12 13" key="1">
    <citation type="submission" date="2020-06" db="EMBL/GenBank/DDBJ databases">
        <authorList>
            <consortium name="Wellcome Sanger Institute Data Sharing"/>
        </authorList>
    </citation>
    <scope>NUCLEOTIDE SEQUENCE [LARGE SCALE GENOMIC DNA]</scope>
</reference>
<dbReference type="PANTHER" id="PTHR23043:SF24">
    <property type="entry name" value="NEURONAL PAS DOMAIN-CONTAINING PROTEIN 4"/>
    <property type="match status" value="1"/>
</dbReference>
<dbReference type="SUPFAM" id="SSF55785">
    <property type="entry name" value="PYP-like sensor domain (PAS domain)"/>
    <property type="match status" value="2"/>
</dbReference>
<evidence type="ECO:0000256" key="9">
    <source>
        <dbReference type="ARBA" id="ARBA00023242"/>
    </source>
</evidence>
<dbReference type="PROSITE" id="PS50888">
    <property type="entry name" value="BHLH"/>
    <property type="match status" value="1"/>
</dbReference>
<dbReference type="Gene3D" id="3.30.450.20">
    <property type="entry name" value="PAS domain"/>
    <property type="match status" value="2"/>
</dbReference>
<keyword evidence="9" id="KW-0539">Nucleus</keyword>
<protein>
    <submittedName>
        <fullName evidence="12">Uncharacterized protein</fullName>
    </submittedName>
</protein>
<keyword evidence="2" id="KW-0677">Repeat</keyword>
<evidence type="ECO:0000259" key="10">
    <source>
        <dbReference type="PROSITE" id="PS50112"/>
    </source>
</evidence>
<evidence type="ECO:0000259" key="11">
    <source>
        <dbReference type="PROSITE" id="PS50888"/>
    </source>
</evidence>
<comment type="subcellular location">
    <subcellularLocation>
        <location evidence="1">Nucleus</location>
    </subcellularLocation>
</comment>
<accession>A0AAY4A902</accession>
<dbReference type="GO" id="GO:0007399">
    <property type="term" value="P:nervous system development"/>
    <property type="evidence" value="ECO:0007669"/>
    <property type="project" value="UniProtKB-KW"/>
</dbReference>
<evidence type="ECO:0000256" key="1">
    <source>
        <dbReference type="ARBA" id="ARBA00004123"/>
    </source>
</evidence>
<dbReference type="AlphaFoldDB" id="A0AAY4A902"/>
<keyword evidence="4" id="KW-0524">Neurogenesis</keyword>
<keyword evidence="6" id="KW-0238">DNA-binding</keyword>
<keyword evidence="3" id="KW-0221">Differentiation</keyword>
<proteinExistence type="predicted"/>
<feature type="domain" description="BHLH" evidence="11">
    <location>
        <begin position="1"/>
        <end position="53"/>
    </location>
</feature>
<dbReference type="GO" id="GO:0005634">
    <property type="term" value="C:nucleus"/>
    <property type="evidence" value="ECO:0007669"/>
    <property type="project" value="UniProtKB-SubCell"/>
</dbReference>
<keyword evidence="13" id="KW-1185">Reference proteome</keyword>
<dbReference type="CDD" id="cd00130">
    <property type="entry name" value="PAS"/>
    <property type="match status" value="1"/>
</dbReference>
<keyword evidence="7" id="KW-0010">Activator</keyword>
<evidence type="ECO:0000256" key="2">
    <source>
        <dbReference type="ARBA" id="ARBA00022737"/>
    </source>
</evidence>
<reference evidence="12" key="3">
    <citation type="submission" date="2025-09" db="UniProtKB">
        <authorList>
            <consortium name="Ensembl"/>
        </authorList>
    </citation>
    <scope>IDENTIFICATION</scope>
</reference>
<dbReference type="SMART" id="SM00091">
    <property type="entry name" value="PAS"/>
    <property type="match status" value="2"/>
</dbReference>
<evidence type="ECO:0000313" key="12">
    <source>
        <dbReference type="Ensembl" id="ENSDCDP00010005613.1"/>
    </source>
</evidence>
<evidence type="ECO:0000313" key="13">
    <source>
        <dbReference type="Proteomes" id="UP000694580"/>
    </source>
</evidence>
<dbReference type="InterPro" id="IPR011598">
    <property type="entry name" value="bHLH_dom"/>
</dbReference>
<evidence type="ECO:0000256" key="8">
    <source>
        <dbReference type="ARBA" id="ARBA00023163"/>
    </source>
</evidence>
<gene>
    <name evidence="12" type="primary">NPAS4</name>
</gene>
<dbReference type="Pfam" id="PF23183">
    <property type="entry name" value="bHLH_NPAS4"/>
    <property type="match status" value="1"/>
</dbReference>
<dbReference type="Proteomes" id="UP000694580">
    <property type="component" value="Chromosome 6"/>
</dbReference>
<organism evidence="12 13">
    <name type="scientific">Denticeps clupeoides</name>
    <name type="common">denticle herring</name>
    <dbReference type="NCBI Taxonomy" id="299321"/>
    <lineage>
        <taxon>Eukaryota</taxon>
        <taxon>Metazoa</taxon>
        <taxon>Chordata</taxon>
        <taxon>Craniata</taxon>
        <taxon>Vertebrata</taxon>
        <taxon>Euteleostomi</taxon>
        <taxon>Actinopterygii</taxon>
        <taxon>Neopterygii</taxon>
        <taxon>Teleostei</taxon>
        <taxon>Clupei</taxon>
        <taxon>Clupeiformes</taxon>
        <taxon>Denticipitoidei</taxon>
        <taxon>Denticipitidae</taxon>
        <taxon>Denticeps</taxon>
    </lineage>
</organism>
<reference evidence="12" key="2">
    <citation type="submission" date="2025-08" db="UniProtKB">
        <authorList>
            <consortium name="Ensembl"/>
        </authorList>
    </citation>
    <scope>IDENTIFICATION</scope>
</reference>
<keyword evidence="8" id="KW-0804">Transcription</keyword>
<dbReference type="GO" id="GO:0046983">
    <property type="term" value="F:protein dimerization activity"/>
    <property type="evidence" value="ECO:0007669"/>
    <property type="project" value="InterPro"/>
</dbReference>
<feature type="domain" description="PAS" evidence="10">
    <location>
        <begin position="75"/>
        <end position="147"/>
    </location>
</feature>
<evidence type="ECO:0000256" key="6">
    <source>
        <dbReference type="ARBA" id="ARBA00023125"/>
    </source>
</evidence>
<evidence type="ECO:0000256" key="4">
    <source>
        <dbReference type="ARBA" id="ARBA00022902"/>
    </source>
</evidence>